<keyword evidence="4" id="KW-0862">Zinc</keyword>
<sequence length="202" mass="23050">MGIGLGQLLLKLCVGLAKAWWVNNLLRPKPKLGGIWLQEFVKNAKLRAEVNFIVNHLILSHSHFDLQVSHYETIGLLNFDMKSRSPGQCNLQYGRKSSNHDHKQIRGHDPKLDLRLSLYDHDDRLTNVMAGIKSSEDHIQISPRAFPCNYCQRKFNSSQALGGHQNAHKKERIIAKHKNRCGGSSSRLQFYPLFDVKLTCNL</sequence>
<evidence type="ECO:0000256" key="7">
    <source>
        <dbReference type="SAM" id="SignalP"/>
    </source>
</evidence>
<dbReference type="AlphaFoldDB" id="A0A2U1L8H6"/>
<evidence type="ECO:0000256" key="2">
    <source>
        <dbReference type="ARBA" id="ARBA00022723"/>
    </source>
</evidence>
<evidence type="ECO:0000313" key="10">
    <source>
        <dbReference type="Proteomes" id="UP000245207"/>
    </source>
</evidence>
<dbReference type="PROSITE" id="PS50157">
    <property type="entry name" value="ZINC_FINGER_C2H2_2"/>
    <property type="match status" value="1"/>
</dbReference>
<evidence type="ECO:0000256" key="1">
    <source>
        <dbReference type="ARBA" id="ARBA00004123"/>
    </source>
</evidence>
<feature type="domain" description="C2H2-type" evidence="8">
    <location>
        <begin position="146"/>
        <end position="173"/>
    </location>
</feature>
<dbReference type="PANTHER" id="PTHR47287:SF15">
    <property type="entry name" value="ZINC FINGER PROTEIN 3-LIKE"/>
    <property type="match status" value="1"/>
</dbReference>
<evidence type="ECO:0000256" key="5">
    <source>
        <dbReference type="ARBA" id="ARBA00023242"/>
    </source>
</evidence>
<dbReference type="PROSITE" id="PS00028">
    <property type="entry name" value="ZINC_FINGER_C2H2_1"/>
    <property type="match status" value="1"/>
</dbReference>
<comment type="subcellular location">
    <subcellularLocation>
        <location evidence="1">Nucleus</location>
    </subcellularLocation>
</comment>
<dbReference type="SUPFAM" id="SSF57667">
    <property type="entry name" value="beta-beta-alpha zinc fingers"/>
    <property type="match status" value="1"/>
</dbReference>
<dbReference type="InterPro" id="IPR044246">
    <property type="entry name" value="ZFP3-like"/>
</dbReference>
<dbReference type="GO" id="GO:0009788">
    <property type="term" value="P:negative regulation of abscisic acid-activated signaling pathway"/>
    <property type="evidence" value="ECO:0007669"/>
    <property type="project" value="InterPro"/>
</dbReference>
<feature type="chain" id="PRO_5015742855" evidence="7">
    <location>
        <begin position="20"/>
        <end position="202"/>
    </location>
</feature>
<evidence type="ECO:0000256" key="6">
    <source>
        <dbReference type="PROSITE-ProRule" id="PRU00042"/>
    </source>
</evidence>
<keyword evidence="2" id="KW-0479">Metal-binding</keyword>
<dbReference type="InterPro" id="IPR013087">
    <property type="entry name" value="Znf_C2H2_type"/>
</dbReference>
<evidence type="ECO:0000256" key="3">
    <source>
        <dbReference type="ARBA" id="ARBA00022771"/>
    </source>
</evidence>
<evidence type="ECO:0000313" key="9">
    <source>
        <dbReference type="EMBL" id="PWA45318.1"/>
    </source>
</evidence>
<dbReference type="GO" id="GO:0008270">
    <property type="term" value="F:zinc ion binding"/>
    <property type="evidence" value="ECO:0007669"/>
    <property type="project" value="UniProtKB-KW"/>
</dbReference>
<keyword evidence="7" id="KW-0732">Signal</keyword>
<dbReference type="EMBL" id="PKPP01010822">
    <property type="protein sequence ID" value="PWA45318.1"/>
    <property type="molecule type" value="Genomic_DNA"/>
</dbReference>
<dbReference type="Proteomes" id="UP000245207">
    <property type="component" value="Unassembled WGS sequence"/>
</dbReference>
<keyword evidence="3 6" id="KW-0863">Zinc-finger</keyword>
<keyword evidence="10" id="KW-1185">Reference proteome</keyword>
<dbReference type="STRING" id="35608.A0A2U1L8H6"/>
<evidence type="ECO:0000259" key="8">
    <source>
        <dbReference type="PROSITE" id="PS50157"/>
    </source>
</evidence>
<organism evidence="9 10">
    <name type="scientific">Artemisia annua</name>
    <name type="common">Sweet wormwood</name>
    <dbReference type="NCBI Taxonomy" id="35608"/>
    <lineage>
        <taxon>Eukaryota</taxon>
        <taxon>Viridiplantae</taxon>
        <taxon>Streptophyta</taxon>
        <taxon>Embryophyta</taxon>
        <taxon>Tracheophyta</taxon>
        <taxon>Spermatophyta</taxon>
        <taxon>Magnoliopsida</taxon>
        <taxon>eudicotyledons</taxon>
        <taxon>Gunneridae</taxon>
        <taxon>Pentapetalae</taxon>
        <taxon>asterids</taxon>
        <taxon>campanulids</taxon>
        <taxon>Asterales</taxon>
        <taxon>Asteraceae</taxon>
        <taxon>Asteroideae</taxon>
        <taxon>Anthemideae</taxon>
        <taxon>Artemisiinae</taxon>
        <taxon>Artemisia</taxon>
    </lineage>
</organism>
<dbReference type="Gene3D" id="3.30.160.60">
    <property type="entry name" value="Classic Zinc Finger"/>
    <property type="match status" value="1"/>
</dbReference>
<evidence type="ECO:0000256" key="4">
    <source>
        <dbReference type="ARBA" id="ARBA00022833"/>
    </source>
</evidence>
<accession>A0A2U1L8H6</accession>
<dbReference type="PANTHER" id="PTHR47287">
    <property type="entry name" value="C2H2 AND C2HC ZINC FINGERS SUPERFAMILY PROTEIN"/>
    <property type="match status" value="1"/>
</dbReference>
<feature type="signal peptide" evidence="7">
    <location>
        <begin position="1"/>
        <end position="19"/>
    </location>
</feature>
<keyword evidence="5" id="KW-0539">Nucleus</keyword>
<dbReference type="OrthoDB" id="1933825at2759"/>
<dbReference type="Pfam" id="PF13912">
    <property type="entry name" value="zf-C2H2_6"/>
    <property type="match status" value="1"/>
</dbReference>
<gene>
    <name evidence="9" type="ORF">CTI12_AA515160</name>
</gene>
<proteinExistence type="predicted"/>
<dbReference type="GO" id="GO:0005634">
    <property type="term" value="C:nucleus"/>
    <property type="evidence" value="ECO:0007669"/>
    <property type="project" value="UniProtKB-SubCell"/>
</dbReference>
<comment type="caution">
    <text evidence="9">The sequence shown here is derived from an EMBL/GenBank/DDBJ whole genome shotgun (WGS) entry which is preliminary data.</text>
</comment>
<reference evidence="9 10" key="1">
    <citation type="journal article" date="2018" name="Mol. Plant">
        <title>The genome of Artemisia annua provides insight into the evolution of Asteraceae family and artemisinin biosynthesis.</title>
        <authorList>
            <person name="Shen Q."/>
            <person name="Zhang L."/>
            <person name="Liao Z."/>
            <person name="Wang S."/>
            <person name="Yan T."/>
            <person name="Shi P."/>
            <person name="Liu M."/>
            <person name="Fu X."/>
            <person name="Pan Q."/>
            <person name="Wang Y."/>
            <person name="Lv Z."/>
            <person name="Lu X."/>
            <person name="Zhang F."/>
            <person name="Jiang W."/>
            <person name="Ma Y."/>
            <person name="Chen M."/>
            <person name="Hao X."/>
            <person name="Li L."/>
            <person name="Tang Y."/>
            <person name="Lv G."/>
            <person name="Zhou Y."/>
            <person name="Sun X."/>
            <person name="Brodelius P.E."/>
            <person name="Rose J.K.C."/>
            <person name="Tang K."/>
        </authorList>
    </citation>
    <scope>NUCLEOTIDE SEQUENCE [LARGE SCALE GENOMIC DNA]</scope>
    <source>
        <strain evidence="10">cv. Huhao1</strain>
        <tissue evidence="9">Leaf</tissue>
    </source>
</reference>
<protein>
    <submittedName>
        <fullName evidence="9">Zinc finger, C2H2</fullName>
    </submittedName>
</protein>
<name>A0A2U1L8H6_ARTAN</name>
<dbReference type="InterPro" id="IPR036236">
    <property type="entry name" value="Znf_C2H2_sf"/>
</dbReference>